<dbReference type="Proteomes" id="UP000002051">
    <property type="component" value="Unassembled WGS sequence"/>
</dbReference>
<proteinExistence type="predicted"/>
<evidence type="ECO:0000256" key="1">
    <source>
        <dbReference type="SAM" id="Phobius"/>
    </source>
</evidence>
<gene>
    <name evidence="2" type="ordered locus">MTR_7g090690</name>
</gene>
<feature type="transmembrane region" description="Helical" evidence="1">
    <location>
        <begin position="208"/>
        <end position="235"/>
    </location>
</feature>
<dbReference type="EnsemblPlants" id="AES81296">
    <property type="protein sequence ID" value="AES81296"/>
    <property type="gene ID" value="MTR_7g090690"/>
</dbReference>
<protein>
    <submittedName>
        <fullName evidence="2">Transmembrane protein, putative</fullName>
    </submittedName>
</protein>
<sequence length="240" mass="28138">MTGHGEVDPTLIQLQFSRVRSVFITKYYNRNRLLVPHRLKLAELKCLYSTRVNHWSRPYLNRICSIGWYYCVYDSYRMMKDNHDRSQTHAVWGGCMVFLQTQRRRISIMNPNQITCRLCFIYIESTISRILITQLMILNVELDNMVKLVDMCNIQLPMEVVFTGSFPDCRCVASLHRNCRAFHLGEDFHGRISESVLLENCNQVHNPIMIAIVFVIDYLKLIVIGVLNWIIFLLVMDIVG</sequence>
<keyword evidence="1" id="KW-0472">Membrane</keyword>
<dbReference type="EMBL" id="CM001223">
    <property type="protein sequence ID" value="AES81296.2"/>
    <property type="molecule type" value="Genomic_DNA"/>
</dbReference>
<dbReference type="AlphaFoldDB" id="G7KSJ6"/>
<dbReference type="HOGENOM" id="CLU_1157907_0_0_1"/>
<keyword evidence="1" id="KW-1133">Transmembrane helix</keyword>
<evidence type="ECO:0000313" key="2">
    <source>
        <dbReference type="EMBL" id="AES81296.2"/>
    </source>
</evidence>
<keyword evidence="1 2" id="KW-0812">Transmembrane</keyword>
<accession>G7KSJ6</accession>
<name>G7KSJ6_MEDTR</name>
<organism evidence="2 4">
    <name type="scientific">Medicago truncatula</name>
    <name type="common">Barrel medic</name>
    <name type="synonym">Medicago tribuloides</name>
    <dbReference type="NCBI Taxonomy" id="3880"/>
    <lineage>
        <taxon>Eukaryota</taxon>
        <taxon>Viridiplantae</taxon>
        <taxon>Streptophyta</taxon>
        <taxon>Embryophyta</taxon>
        <taxon>Tracheophyta</taxon>
        <taxon>Spermatophyta</taxon>
        <taxon>Magnoliopsida</taxon>
        <taxon>eudicotyledons</taxon>
        <taxon>Gunneridae</taxon>
        <taxon>Pentapetalae</taxon>
        <taxon>rosids</taxon>
        <taxon>fabids</taxon>
        <taxon>Fabales</taxon>
        <taxon>Fabaceae</taxon>
        <taxon>Papilionoideae</taxon>
        <taxon>50 kb inversion clade</taxon>
        <taxon>NPAAA clade</taxon>
        <taxon>Hologalegina</taxon>
        <taxon>IRL clade</taxon>
        <taxon>Trifolieae</taxon>
        <taxon>Medicago</taxon>
    </lineage>
</organism>
<reference evidence="2 4" key="1">
    <citation type="journal article" date="2011" name="Nature">
        <title>The Medicago genome provides insight into the evolution of rhizobial symbioses.</title>
        <authorList>
            <person name="Young N.D."/>
            <person name="Debelle F."/>
            <person name="Oldroyd G.E."/>
            <person name="Geurts R."/>
            <person name="Cannon S.B."/>
            <person name="Udvardi M.K."/>
            <person name="Benedito V.A."/>
            <person name="Mayer K.F."/>
            <person name="Gouzy J."/>
            <person name="Schoof H."/>
            <person name="Van de Peer Y."/>
            <person name="Proost S."/>
            <person name="Cook D.R."/>
            <person name="Meyers B.C."/>
            <person name="Spannagl M."/>
            <person name="Cheung F."/>
            <person name="De Mita S."/>
            <person name="Krishnakumar V."/>
            <person name="Gundlach H."/>
            <person name="Zhou S."/>
            <person name="Mudge J."/>
            <person name="Bharti A.K."/>
            <person name="Murray J.D."/>
            <person name="Naoumkina M.A."/>
            <person name="Rosen B."/>
            <person name="Silverstein K.A."/>
            <person name="Tang H."/>
            <person name="Rombauts S."/>
            <person name="Zhao P.X."/>
            <person name="Zhou P."/>
            <person name="Barbe V."/>
            <person name="Bardou P."/>
            <person name="Bechner M."/>
            <person name="Bellec A."/>
            <person name="Berger A."/>
            <person name="Berges H."/>
            <person name="Bidwell S."/>
            <person name="Bisseling T."/>
            <person name="Choisne N."/>
            <person name="Couloux A."/>
            <person name="Denny R."/>
            <person name="Deshpande S."/>
            <person name="Dai X."/>
            <person name="Doyle J.J."/>
            <person name="Dudez A.M."/>
            <person name="Farmer A.D."/>
            <person name="Fouteau S."/>
            <person name="Franken C."/>
            <person name="Gibelin C."/>
            <person name="Gish J."/>
            <person name="Goldstein S."/>
            <person name="Gonzalez A.J."/>
            <person name="Green P.J."/>
            <person name="Hallab A."/>
            <person name="Hartog M."/>
            <person name="Hua A."/>
            <person name="Humphray S.J."/>
            <person name="Jeong D.H."/>
            <person name="Jing Y."/>
            <person name="Jocker A."/>
            <person name="Kenton S.M."/>
            <person name="Kim D.J."/>
            <person name="Klee K."/>
            <person name="Lai H."/>
            <person name="Lang C."/>
            <person name="Lin S."/>
            <person name="Macmil S.L."/>
            <person name="Magdelenat G."/>
            <person name="Matthews L."/>
            <person name="McCorrison J."/>
            <person name="Monaghan E.L."/>
            <person name="Mun J.H."/>
            <person name="Najar F.Z."/>
            <person name="Nicholson C."/>
            <person name="Noirot C."/>
            <person name="O'Bleness M."/>
            <person name="Paule C.R."/>
            <person name="Poulain J."/>
            <person name="Prion F."/>
            <person name="Qin B."/>
            <person name="Qu C."/>
            <person name="Retzel E.F."/>
            <person name="Riddle C."/>
            <person name="Sallet E."/>
            <person name="Samain S."/>
            <person name="Samson N."/>
            <person name="Sanders I."/>
            <person name="Saurat O."/>
            <person name="Scarpelli C."/>
            <person name="Schiex T."/>
            <person name="Segurens B."/>
            <person name="Severin A.J."/>
            <person name="Sherrier D.J."/>
            <person name="Shi R."/>
            <person name="Sims S."/>
            <person name="Singer S.R."/>
            <person name="Sinharoy S."/>
            <person name="Sterck L."/>
            <person name="Viollet A."/>
            <person name="Wang B.B."/>
            <person name="Wang K."/>
            <person name="Wang M."/>
            <person name="Wang X."/>
            <person name="Warfsmann J."/>
            <person name="Weissenbach J."/>
            <person name="White D.D."/>
            <person name="White J.D."/>
            <person name="Wiley G.B."/>
            <person name="Wincker P."/>
            <person name="Xing Y."/>
            <person name="Yang L."/>
            <person name="Yao Z."/>
            <person name="Ying F."/>
            <person name="Zhai J."/>
            <person name="Zhou L."/>
            <person name="Zuber A."/>
            <person name="Denarie J."/>
            <person name="Dixon R.A."/>
            <person name="May G.D."/>
            <person name="Schwartz D.C."/>
            <person name="Rogers J."/>
            <person name="Quetier F."/>
            <person name="Town C.D."/>
            <person name="Roe B.A."/>
        </authorList>
    </citation>
    <scope>NUCLEOTIDE SEQUENCE [LARGE SCALE GENOMIC DNA]</scope>
    <source>
        <strain evidence="2">A17</strain>
        <strain evidence="3 4">cv. Jemalong A17</strain>
    </source>
</reference>
<accession>A0A0C3WCE5</accession>
<reference evidence="3" key="3">
    <citation type="submission" date="2015-04" db="UniProtKB">
        <authorList>
            <consortium name="EnsemblPlants"/>
        </authorList>
    </citation>
    <scope>IDENTIFICATION</scope>
    <source>
        <strain evidence="3">cv. Jemalong A17</strain>
    </source>
</reference>
<evidence type="ECO:0000313" key="4">
    <source>
        <dbReference type="Proteomes" id="UP000002051"/>
    </source>
</evidence>
<keyword evidence="4" id="KW-1185">Reference proteome</keyword>
<evidence type="ECO:0000313" key="3">
    <source>
        <dbReference type="EnsemblPlants" id="AES81296"/>
    </source>
</evidence>
<reference evidence="2 4" key="2">
    <citation type="journal article" date="2014" name="BMC Genomics">
        <title>An improved genome release (version Mt4.0) for the model legume Medicago truncatula.</title>
        <authorList>
            <person name="Tang H."/>
            <person name="Krishnakumar V."/>
            <person name="Bidwell S."/>
            <person name="Rosen B."/>
            <person name="Chan A."/>
            <person name="Zhou S."/>
            <person name="Gentzbittel L."/>
            <person name="Childs K.L."/>
            <person name="Yandell M."/>
            <person name="Gundlach H."/>
            <person name="Mayer K.F."/>
            <person name="Schwartz D.C."/>
            <person name="Town C.D."/>
        </authorList>
    </citation>
    <scope>GENOME REANNOTATION</scope>
    <source>
        <strain evidence="3 4">cv. Jemalong A17</strain>
    </source>
</reference>